<evidence type="ECO:0000313" key="2">
    <source>
        <dbReference type="EMBL" id="PZO37173.1"/>
    </source>
</evidence>
<feature type="transmembrane region" description="Helical" evidence="1">
    <location>
        <begin position="62"/>
        <end position="82"/>
    </location>
</feature>
<accession>A0A2W4VWF7</accession>
<sequence length="176" mass="19829">MSLGMKVLKHTEVELVIFNGEYGYSEGTIPSAKNLIIQPLIAFIVIFGITMLINSSNVWECFIVGILIAAFPFTGILLIRIYGGGRQSTYTFDKNLRTLKCSTPAIFPYCPNKITCYSLNEILSVEPLIENNDDPPPRYWRSIVVSITGKKLRLYPGDNEKTQENMTNLIRGFLLN</sequence>
<dbReference type="Proteomes" id="UP000249467">
    <property type="component" value="Unassembled WGS sequence"/>
</dbReference>
<evidence type="ECO:0000313" key="3">
    <source>
        <dbReference type="Proteomes" id="UP000249467"/>
    </source>
</evidence>
<organism evidence="2 3">
    <name type="scientific">Pseudanabaena frigida</name>
    <dbReference type="NCBI Taxonomy" id="945775"/>
    <lineage>
        <taxon>Bacteria</taxon>
        <taxon>Bacillati</taxon>
        <taxon>Cyanobacteriota</taxon>
        <taxon>Cyanophyceae</taxon>
        <taxon>Pseudanabaenales</taxon>
        <taxon>Pseudanabaenaceae</taxon>
        <taxon>Pseudanabaena</taxon>
    </lineage>
</organism>
<gene>
    <name evidence="2" type="ORF">DCF19_19415</name>
</gene>
<protein>
    <submittedName>
        <fullName evidence="2">Uncharacterized protein</fullName>
    </submittedName>
</protein>
<name>A0A2W4VWF7_9CYAN</name>
<reference evidence="2 3" key="2">
    <citation type="submission" date="2018-06" db="EMBL/GenBank/DDBJ databases">
        <title>Metagenomic assembly of (sub)arctic Cyanobacteria and their associated microbiome from non-axenic cultures.</title>
        <authorList>
            <person name="Baurain D."/>
        </authorList>
    </citation>
    <scope>NUCLEOTIDE SEQUENCE [LARGE SCALE GENOMIC DNA]</scope>
    <source>
        <strain evidence="2">ULC066bin1</strain>
    </source>
</reference>
<keyword evidence="1" id="KW-1133">Transmembrane helix</keyword>
<comment type="caution">
    <text evidence="2">The sequence shown here is derived from an EMBL/GenBank/DDBJ whole genome shotgun (WGS) entry which is preliminary data.</text>
</comment>
<keyword evidence="1" id="KW-0812">Transmembrane</keyword>
<proteinExistence type="predicted"/>
<reference evidence="2 3" key="1">
    <citation type="submission" date="2018-04" db="EMBL/GenBank/DDBJ databases">
        <authorList>
            <person name="Go L.Y."/>
            <person name="Mitchell J.A."/>
        </authorList>
    </citation>
    <scope>NUCLEOTIDE SEQUENCE [LARGE SCALE GENOMIC DNA]</scope>
    <source>
        <strain evidence="2">ULC066bin1</strain>
    </source>
</reference>
<keyword evidence="1" id="KW-0472">Membrane</keyword>
<feature type="transmembrane region" description="Helical" evidence="1">
    <location>
        <begin position="35"/>
        <end position="56"/>
    </location>
</feature>
<dbReference type="EMBL" id="QBML01000033">
    <property type="protein sequence ID" value="PZO37173.1"/>
    <property type="molecule type" value="Genomic_DNA"/>
</dbReference>
<dbReference type="AlphaFoldDB" id="A0A2W4VWF7"/>
<evidence type="ECO:0000256" key="1">
    <source>
        <dbReference type="SAM" id="Phobius"/>
    </source>
</evidence>